<accession>A0AAP0ZPQ1</accession>
<protein>
    <submittedName>
        <fullName evidence="1">Uncharacterized protein</fullName>
    </submittedName>
</protein>
<reference evidence="1 2" key="2">
    <citation type="submission" date="2015-09" db="EMBL/GenBank/DDBJ databases">
        <title>Draft genome sequence of Xanthomonas oryzae pv. USA str. X11-5A.</title>
        <authorList>
            <person name="Knight B.M."/>
            <person name="Roberts D.P."/>
            <person name="Lin D."/>
            <person name="Hari K."/>
            <person name="Fletcher J."/>
            <person name="Melcher U."/>
            <person name="Blagden T."/>
            <person name="Winegar R.A."/>
        </authorList>
    </citation>
    <scope>NUCLEOTIDE SEQUENCE [LARGE SCALE GENOMIC DNA]</scope>
    <source>
        <strain evidence="1 2">X11-5A</strain>
    </source>
</reference>
<proteinExistence type="predicted"/>
<comment type="caution">
    <text evidence="1">The sequence shown here is derived from an EMBL/GenBank/DDBJ whole genome shotgun (WGS) entry which is preliminary data.</text>
</comment>
<dbReference type="AlphaFoldDB" id="A0AAP0ZPQ1"/>
<sequence length="66" mass="6585">MIGNAPAAVFPRVGITLPGAGDCAINGAAANAAVPAAAAERHWPRVVMAIPCNNVVRMAPASVHAK</sequence>
<name>A0AAP0ZPQ1_9XANT</name>
<gene>
    <name evidence="1" type="ORF">ADT25_02835</name>
</gene>
<dbReference type="Proteomes" id="UP000036790">
    <property type="component" value="Unassembled WGS sequence"/>
</dbReference>
<reference evidence="1 2" key="1">
    <citation type="submission" date="2015-07" db="EMBL/GenBank/DDBJ databases">
        <authorList>
            <consortium name="Consortium for Microbial Forensics and Genomics (microFORGE)"/>
            <person name="Knight B.M."/>
            <person name="Roberts D.P."/>
            <person name="Lin D."/>
            <person name="Hari K."/>
            <person name="Fletcher J."/>
            <person name="Melcher U."/>
            <person name="Blagden T."/>
            <person name="Winegar R.A."/>
        </authorList>
    </citation>
    <scope>NUCLEOTIDE SEQUENCE [LARGE SCALE GENOMIC DNA]</scope>
    <source>
        <strain evidence="1 2">X11-5A</strain>
    </source>
</reference>
<evidence type="ECO:0000313" key="2">
    <source>
        <dbReference type="Proteomes" id="UP000036790"/>
    </source>
</evidence>
<evidence type="ECO:0000313" key="1">
    <source>
        <dbReference type="EMBL" id="KOR48576.1"/>
    </source>
</evidence>
<dbReference type="EMBL" id="LHUJ01000055">
    <property type="protein sequence ID" value="KOR48576.1"/>
    <property type="molecule type" value="Genomic_DNA"/>
</dbReference>
<organism evidence="1 2">
    <name type="scientific">Xanthomonas oryzae</name>
    <dbReference type="NCBI Taxonomy" id="347"/>
    <lineage>
        <taxon>Bacteria</taxon>
        <taxon>Pseudomonadati</taxon>
        <taxon>Pseudomonadota</taxon>
        <taxon>Gammaproteobacteria</taxon>
        <taxon>Lysobacterales</taxon>
        <taxon>Lysobacteraceae</taxon>
        <taxon>Xanthomonas</taxon>
    </lineage>
</organism>